<gene>
    <name evidence="12" type="ORF">H8B09_26495</name>
</gene>
<dbReference type="Pfam" id="PF08532">
    <property type="entry name" value="Glyco_hydro_42M"/>
    <property type="match status" value="1"/>
</dbReference>
<dbReference type="Gene3D" id="2.60.40.1180">
    <property type="entry name" value="Golgi alpha-mannosidase II"/>
    <property type="match status" value="1"/>
</dbReference>
<dbReference type="Pfam" id="PF02449">
    <property type="entry name" value="Glyco_hydro_42"/>
    <property type="match status" value="1"/>
</dbReference>
<evidence type="ECO:0000256" key="4">
    <source>
        <dbReference type="ARBA" id="ARBA00022723"/>
    </source>
</evidence>
<dbReference type="InterPro" id="IPR003476">
    <property type="entry name" value="Glyco_hydro_42"/>
</dbReference>
<organism evidence="12 13">
    <name type="scientific">Paenibacillus terricola</name>
    <dbReference type="NCBI Taxonomy" id="2763503"/>
    <lineage>
        <taxon>Bacteria</taxon>
        <taxon>Bacillati</taxon>
        <taxon>Bacillota</taxon>
        <taxon>Bacilli</taxon>
        <taxon>Bacillales</taxon>
        <taxon>Paenibacillaceae</taxon>
        <taxon>Paenibacillus</taxon>
    </lineage>
</organism>
<dbReference type="SUPFAM" id="SSF51445">
    <property type="entry name" value="(Trans)glycosidases"/>
    <property type="match status" value="1"/>
</dbReference>
<dbReference type="PIRSF" id="PIRSF001084">
    <property type="entry name" value="B-galactosidase"/>
    <property type="match status" value="1"/>
</dbReference>
<evidence type="ECO:0000256" key="5">
    <source>
        <dbReference type="ARBA" id="ARBA00022801"/>
    </source>
</evidence>
<dbReference type="PANTHER" id="PTHR36447">
    <property type="entry name" value="BETA-GALACTOSIDASE GANA"/>
    <property type="match status" value="1"/>
</dbReference>
<evidence type="ECO:0000259" key="9">
    <source>
        <dbReference type="Pfam" id="PF02449"/>
    </source>
</evidence>
<dbReference type="InterPro" id="IPR013739">
    <property type="entry name" value="Beta_galactosidase_C"/>
</dbReference>
<dbReference type="RefSeq" id="WP_191206625.1">
    <property type="nucleotide sequence ID" value="NZ_JACXZA010000008.1"/>
</dbReference>
<dbReference type="InterPro" id="IPR029062">
    <property type="entry name" value="Class_I_gatase-like"/>
</dbReference>
<dbReference type="Gene3D" id="3.40.50.880">
    <property type="match status" value="1"/>
</dbReference>
<sequence length="681" mass="77720">MAKTVPVERFTLGICYYPEQWPESMWADDFKRMKEIGFSIIRVGEFAWNLFEPEEGVYQFDLFDRAIDLAHQYGLQVIIGTPTATPPAWMTQRYPEILNVNKEGVPYRHGNRRHYNYSSPIYRDYCAKITEAMARHYADYPGVVGWQIDNELNAEGDRFYSDADDASFRVWLEGKYGSLDALNAAWGTVFWNQSYSDWSQIHLPRGTVNPHQALDEKRFISDNCISFVQVQVDIIRKLAPNQWITTNGMFPHLDNHKMTEQLLDFYSYDSYPNFTSIWNDDDRDQPLLDRIYSNYLTKTRSISPNYTIMEQQAGPGGWVTFAQSTPQPGQIRLWTYQSIAHGADMLLYFRWRTATFGTEIYWHGINDYHNQPNRRVAEVAKVGSEMARIGEAIVGSRFAAEVAILHDYDNEWDGELDVWHGPLSRESVYSWSKAMQFNHVPHDYLYINENTSLSNLTRYKVLIYPHAAILTDETAELLKQYVAGGGKLIFGARTGYKDKQGHCRMAPFPGPVAELCGITVEEFTLLTSKSKVPGLRWTDGKDESVQATMFNDILLPANDRVETVAVYDSAYYEGKPALTRNAYGEGEAYYYGAAFSLDAANALIRRLGLQPAAADQLELPQQVEIAIREKGDRRFAFLLNYSGEPAVARLLEKAEDLLEGVQLQAGDLTIEPYGVRVLALN</sequence>
<dbReference type="EMBL" id="JACXZA010000008">
    <property type="protein sequence ID" value="MBD3922333.1"/>
    <property type="molecule type" value="Genomic_DNA"/>
</dbReference>
<dbReference type="InterPro" id="IPR013738">
    <property type="entry name" value="Beta_galactosidase_Trimer"/>
</dbReference>
<dbReference type="Proteomes" id="UP000609346">
    <property type="component" value="Unassembled WGS sequence"/>
</dbReference>
<evidence type="ECO:0000256" key="8">
    <source>
        <dbReference type="PIRNR" id="PIRNR001084"/>
    </source>
</evidence>
<dbReference type="InterPro" id="IPR013780">
    <property type="entry name" value="Glyco_hydro_b"/>
</dbReference>
<dbReference type="InterPro" id="IPR013529">
    <property type="entry name" value="Glyco_hydro_42_N"/>
</dbReference>
<evidence type="ECO:0000313" key="12">
    <source>
        <dbReference type="EMBL" id="MBD3922333.1"/>
    </source>
</evidence>
<dbReference type="EC" id="3.2.1.23" evidence="3 8"/>
<evidence type="ECO:0000256" key="2">
    <source>
        <dbReference type="ARBA" id="ARBA00005940"/>
    </source>
</evidence>
<keyword evidence="7 8" id="KW-0326">Glycosidase</keyword>
<keyword evidence="13" id="KW-1185">Reference proteome</keyword>
<dbReference type="InterPro" id="IPR017853">
    <property type="entry name" value="GH"/>
</dbReference>
<evidence type="ECO:0000313" key="13">
    <source>
        <dbReference type="Proteomes" id="UP000609346"/>
    </source>
</evidence>
<keyword evidence="5 8" id="KW-0378">Hydrolase</keyword>
<feature type="domain" description="Glycoside hydrolase family 42 N-terminal" evidence="9">
    <location>
        <begin position="15"/>
        <end position="388"/>
    </location>
</feature>
<comment type="catalytic activity">
    <reaction evidence="1 8">
        <text>Hydrolysis of terminal non-reducing beta-D-galactose residues in beta-D-galactosides.</text>
        <dbReference type="EC" id="3.2.1.23"/>
    </reaction>
</comment>
<evidence type="ECO:0000256" key="3">
    <source>
        <dbReference type="ARBA" id="ARBA00012756"/>
    </source>
</evidence>
<comment type="similarity">
    <text evidence="2 8">Belongs to the glycosyl hydrolase 42 family.</text>
</comment>
<protein>
    <recommendedName>
        <fullName evidence="3 8">Beta-galactosidase</fullName>
        <shortName evidence="8">Beta-gal</shortName>
        <ecNumber evidence="3 8">3.2.1.23</ecNumber>
    </recommendedName>
</protein>
<evidence type="ECO:0000259" key="10">
    <source>
        <dbReference type="Pfam" id="PF08532"/>
    </source>
</evidence>
<evidence type="ECO:0000256" key="1">
    <source>
        <dbReference type="ARBA" id="ARBA00001412"/>
    </source>
</evidence>
<keyword evidence="6" id="KW-0862">Zinc</keyword>
<dbReference type="PANTHER" id="PTHR36447:SF2">
    <property type="entry name" value="BETA-GALACTOSIDASE YESZ"/>
    <property type="match status" value="1"/>
</dbReference>
<proteinExistence type="inferred from homology"/>
<dbReference type="Gene3D" id="3.20.20.80">
    <property type="entry name" value="Glycosidases"/>
    <property type="match status" value="1"/>
</dbReference>
<accession>A0ABR8N2E0</accession>
<reference evidence="12 13" key="1">
    <citation type="submission" date="2020-09" db="EMBL/GenBank/DDBJ databases">
        <title>Paenibacillus sp. strain PR3 16S rRNA gene Genome sequencing and assembly.</title>
        <authorList>
            <person name="Kim J."/>
        </authorList>
    </citation>
    <scope>NUCLEOTIDE SEQUENCE [LARGE SCALE GENOMIC DNA]</scope>
    <source>
        <strain evidence="12 13">PR3</strain>
    </source>
</reference>
<feature type="domain" description="Beta-galactosidase trimerisation" evidence="10">
    <location>
        <begin position="400"/>
        <end position="607"/>
    </location>
</feature>
<dbReference type="SUPFAM" id="SSF52317">
    <property type="entry name" value="Class I glutamine amidotransferase-like"/>
    <property type="match status" value="1"/>
</dbReference>
<dbReference type="Pfam" id="PF08533">
    <property type="entry name" value="Glyco_hydro_42C"/>
    <property type="match status" value="1"/>
</dbReference>
<feature type="domain" description="Beta-galactosidase C-terminal" evidence="11">
    <location>
        <begin position="623"/>
        <end position="678"/>
    </location>
</feature>
<evidence type="ECO:0000256" key="7">
    <source>
        <dbReference type="ARBA" id="ARBA00023295"/>
    </source>
</evidence>
<evidence type="ECO:0000256" key="6">
    <source>
        <dbReference type="ARBA" id="ARBA00022833"/>
    </source>
</evidence>
<evidence type="ECO:0000259" key="11">
    <source>
        <dbReference type="Pfam" id="PF08533"/>
    </source>
</evidence>
<name>A0ABR8N2E0_9BACL</name>
<comment type="caution">
    <text evidence="12">The sequence shown here is derived from an EMBL/GenBank/DDBJ whole genome shotgun (WGS) entry which is preliminary data.</text>
</comment>
<dbReference type="CDD" id="cd03143">
    <property type="entry name" value="A4_beta-galactosidase_middle_domain"/>
    <property type="match status" value="1"/>
</dbReference>
<keyword evidence="4" id="KW-0479">Metal-binding</keyword>